<proteinExistence type="predicted"/>
<protein>
    <submittedName>
        <fullName evidence="1">Uncharacterized protein</fullName>
    </submittedName>
</protein>
<organism evidence="1 2">
    <name type="scientific">Pangasius djambal</name>
    <dbReference type="NCBI Taxonomy" id="1691987"/>
    <lineage>
        <taxon>Eukaryota</taxon>
        <taxon>Metazoa</taxon>
        <taxon>Chordata</taxon>
        <taxon>Craniata</taxon>
        <taxon>Vertebrata</taxon>
        <taxon>Euteleostomi</taxon>
        <taxon>Actinopterygii</taxon>
        <taxon>Neopterygii</taxon>
        <taxon>Teleostei</taxon>
        <taxon>Ostariophysi</taxon>
        <taxon>Siluriformes</taxon>
        <taxon>Pangasiidae</taxon>
        <taxon>Pangasius</taxon>
    </lineage>
</organism>
<sequence>MFSPGCGARRCFSLTGTSPPLPFSSSSSVWFCCSSFWFSYAAVAAAASVTKSPNDRKWASTTWHCSRKSSRLASSIFTIPFKILFFKKKKNVFTVLNCHILLMNILSVRE</sequence>
<reference evidence="1" key="1">
    <citation type="submission" date="2020-02" db="EMBL/GenBank/DDBJ databases">
        <title>Genome sequencing of the panga catfish, Pangasius djambal.</title>
        <authorList>
            <person name="Wen M."/>
            <person name="Zahm M."/>
            <person name="Roques C."/>
            <person name="Cabau C."/>
            <person name="Klopp C."/>
            <person name="Donnadieu C."/>
            <person name="Jouanno E."/>
            <person name="Avarre J.-C."/>
            <person name="Campet M."/>
            <person name="Ha T."/>
            <person name="Dugue R."/>
            <person name="Lampietro C."/>
            <person name="Louis A."/>
            <person name="Herpin A."/>
            <person name="Echchiki A."/>
            <person name="Berthelot C."/>
            <person name="Parey E."/>
            <person name="Roest-Crollius H."/>
            <person name="Braasch I."/>
            <person name="Postlethwait J.H."/>
            <person name="Bobe J."/>
            <person name="Montfort J."/>
            <person name="Bouchez O."/>
            <person name="Begum T."/>
            <person name="Schartl M."/>
            <person name="Gustiano R."/>
            <person name="Guiguen Y."/>
        </authorList>
    </citation>
    <scope>NUCLEOTIDE SEQUENCE</scope>
    <source>
        <strain evidence="1">Pdj_M5554</strain>
    </source>
</reference>
<comment type="caution">
    <text evidence="1">The sequence shown here is derived from an EMBL/GenBank/DDBJ whole genome shotgun (WGS) entry which is preliminary data.</text>
</comment>
<dbReference type="EMBL" id="CM040987">
    <property type="protein sequence ID" value="MCJ8739520.1"/>
    <property type="molecule type" value="Genomic_DNA"/>
</dbReference>
<keyword evidence="2" id="KW-1185">Reference proteome</keyword>
<dbReference type="Proteomes" id="UP000830395">
    <property type="component" value="Chromosome 13"/>
</dbReference>
<gene>
    <name evidence="1" type="ORF">PDJAM_G00048270</name>
</gene>
<evidence type="ECO:0000313" key="1">
    <source>
        <dbReference type="EMBL" id="MCJ8739520.1"/>
    </source>
</evidence>
<evidence type="ECO:0000313" key="2">
    <source>
        <dbReference type="Proteomes" id="UP000830395"/>
    </source>
</evidence>
<accession>A0ACC5YVR2</accession>
<name>A0ACC5YVR2_9TELE</name>